<evidence type="ECO:0000256" key="1">
    <source>
        <dbReference type="SAM" id="MobiDB-lite"/>
    </source>
</evidence>
<evidence type="ECO:0000313" key="2">
    <source>
        <dbReference type="EMBL" id="BCK01832.1"/>
    </source>
</evidence>
<name>A0A7M3SB64_9FIRM</name>
<dbReference type="SUPFAM" id="SSF52540">
    <property type="entry name" value="P-loop containing nucleoside triphosphate hydrolases"/>
    <property type="match status" value="1"/>
</dbReference>
<dbReference type="KEGG" id="acht:bsdcttw_48720"/>
<sequence>MERYDNIVKIEEIRKLTDEGQYQRAVRILDTMDLHRIKSLTDLSILADVLTENERFDEAMELLNRIYDKSKTRRVIYQMVELAIKQKDVEQAEEYLLRYQKAAPHDSYRFIFRYYIDKLKGEPADTLIDSLEQLKEFEYIEVWAYELAKLYHKAGMKDKCIRECSDIILWFGEGIYVDKAKLLKAYYVGEIDPVHILKAKDRNETIQRLGLDKTKDYRNIREQINEYLSGTEEERAESLEGTGEETKTVPERHTQQRGNAITESKIPEAVTADFRSTDSKMAEPEETAGNDHVEYNHAFFYENGKVREMAAINKALETTEKEETEEDGEAAEKGVTVGKVKIAETEVTEGKSATEGMAELAETEETAESEDKAETKENEVKEVIKEIEAREEIEAKEKIETRKETEAREITEEIAETEETKETEINEEAAEESIFTLFEKASFDYQKELGGFLLSEKVKTQFRRSLEGILSDSSNSRFLCIIGEKQSGKTSLALKICKGLFYLNWIKSDRIAKISGENLNKVDIRKQKEKLNGCSLIIENPGEIQAEAAKGLYSFFRGMGDNIFAILEGSQEEISRFLEEYPLLKEYFAYEICLTTYTLKQLVLFAVGYLENNNYILKSEAKEAITNAIESATTGNDPDAYGKAMKLAVRAKKAAGERYKALLGDILSSGKLTEEDLLYITKEDIIAAEK</sequence>
<feature type="compositionally biased region" description="Basic and acidic residues" evidence="1">
    <location>
        <begin position="232"/>
        <end position="254"/>
    </location>
</feature>
<reference evidence="2 3" key="1">
    <citation type="submission" date="2020-08" db="EMBL/GenBank/DDBJ databases">
        <title>Draft genome sequencing of an Anaerocolumna strain isolated from anoxic soil subjected to BSD treatment.</title>
        <authorList>
            <person name="Uek A."/>
            <person name="Tonouchi A."/>
        </authorList>
    </citation>
    <scope>NUCLEOTIDE SEQUENCE [LARGE SCALE GENOMIC DNA]</scope>
    <source>
        <strain evidence="2 3">CTTW</strain>
    </source>
</reference>
<feature type="region of interest" description="Disordered" evidence="1">
    <location>
        <begin position="348"/>
        <end position="378"/>
    </location>
</feature>
<dbReference type="InterPro" id="IPR027417">
    <property type="entry name" value="P-loop_NTPase"/>
</dbReference>
<proteinExistence type="predicted"/>
<protein>
    <recommendedName>
        <fullName evidence="4">Tetratricopeptide repeat protein</fullName>
    </recommendedName>
</protein>
<dbReference type="InterPro" id="IPR011990">
    <property type="entry name" value="TPR-like_helical_dom_sf"/>
</dbReference>
<organism evidence="2 3">
    <name type="scientific">Anaerocolumna chitinilytica</name>
    <dbReference type="NCBI Taxonomy" id="1727145"/>
    <lineage>
        <taxon>Bacteria</taxon>
        <taxon>Bacillati</taxon>
        <taxon>Bacillota</taxon>
        <taxon>Clostridia</taxon>
        <taxon>Lachnospirales</taxon>
        <taxon>Lachnospiraceae</taxon>
        <taxon>Anaerocolumna</taxon>
    </lineage>
</organism>
<gene>
    <name evidence="2" type="ORF">bsdcttw_48720</name>
</gene>
<accession>A0A7M3SB64</accession>
<feature type="compositionally biased region" description="Basic and acidic residues" evidence="1">
    <location>
        <begin position="369"/>
        <end position="378"/>
    </location>
</feature>
<reference evidence="2 3" key="2">
    <citation type="submission" date="2020-08" db="EMBL/GenBank/DDBJ databases">
        <authorList>
            <person name="Ueki A."/>
            <person name="Tonouchi A."/>
        </authorList>
    </citation>
    <scope>NUCLEOTIDE SEQUENCE [LARGE SCALE GENOMIC DNA]</scope>
    <source>
        <strain evidence="2 3">CTTW</strain>
    </source>
</reference>
<keyword evidence="3" id="KW-1185">Reference proteome</keyword>
<evidence type="ECO:0000313" key="3">
    <source>
        <dbReference type="Proteomes" id="UP000515703"/>
    </source>
</evidence>
<dbReference type="Proteomes" id="UP000515703">
    <property type="component" value="Chromosome"/>
</dbReference>
<dbReference type="Pfam" id="PF14559">
    <property type="entry name" value="TPR_19"/>
    <property type="match status" value="1"/>
</dbReference>
<dbReference type="AlphaFoldDB" id="A0A7M3SB64"/>
<dbReference type="Gene3D" id="1.25.40.10">
    <property type="entry name" value="Tetratricopeptide repeat domain"/>
    <property type="match status" value="1"/>
</dbReference>
<dbReference type="RefSeq" id="WP_185257359.1">
    <property type="nucleotide sequence ID" value="NZ_AP023368.1"/>
</dbReference>
<feature type="region of interest" description="Disordered" evidence="1">
    <location>
        <begin position="228"/>
        <end position="271"/>
    </location>
</feature>
<dbReference type="SUPFAM" id="SSF48452">
    <property type="entry name" value="TPR-like"/>
    <property type="match status" value="1"/>
</dbReference>
<dbReference type="EMBL" id="AP023368">
    <property type="protein sequence ID" value="BCK01832.1"/>
    <property type="molecule type" value="Genomic_DNA"/>
</dbReference>
<evidence type="ECO:0008006" key="4">
    <source>
        <dbReference type="Google" id="ProtNLM"/>
    </source>
</evidence>